<keyword evidence="5" id="KW-1185">Reference proteome</keyword>
<dbReference type="InterPro" id="IPR005467">
    <property type="entry name" value="His_kinase_dom"/>
</dbReference>
<comment type="caution">
    <text evidence="4">The sequence shown here is derived from an EMBL/GenBank/DDBJ whole genome shotgun (WGS) entry which is preliminary data.</text>
</comment>
<proteinExistence type="predicted"/>
<dbReference type="Proteomes" id="UP000304900">
    <property type="component" value="Unassembled WGS sequence"/>
</dbReference>
<keyword evidence="2" id="KW-0472">Membrane</keyword>
<dbReference type="Pfam" id="PF02518">
    <property type="entry name" value="HATPase_c"/>
    <property type="match status" value="1"/>
</dbReference>
<dbReference type="Gene3D" id="3.30.565.10">
    <property type="entry name" value="Histidine kinase-like ATPase, C-terminal domain"/>
    <property type="match status" value="1"/>
</dbReference>
<protein>
    <recommendedName>
        <fullName evidence="3">Histidine kinase domain-containing protein</fullName>
    </recommendedName>
</protein>
<dbReference type="OrthoDB" id="900403at2"/>
<dbReference type="PANTHER" id="PTHR43547">
    <property type="entry name" value="TWO-COMPONENT HISTIDINE KINASE"/>
    <property type="match status" value="1"/>
</dbReference>
<dbReference type="InterPro" id="IPR003594">
    <property type="entry name" value="HATPase_dom"/>
</dbReference>
<dbReference type="SUPFAM" id="SSF55874">
    <property type="entry name" value="ATPase domain of HSP90 chaperone/DNA topoisomerase II/histidine kinase"/>
    <property type="match status" value="1"/>
</dbReference>
<dbReference type="InterPro" id="IPR013783">
    <property type="entry name" value="Ig-like_fold"/>
</dbReference>
<dbReference type="Gene3D" id="2.130.10.10">
    <property type="entry name" value="YVTN repeat-like/Quinoprotein amine dehydrogenase"/>
    <property type="match status" value="2"/>
</dbReference>
<feature type="domain" description="Histidine kinase" evidence="3">
    <location>
        <begin position="944"/>
        <end position="1159"/>
    </location>
</feature>
<keyword evidence="1" id="KW-0597">Phosphoprotein</keyword>
<dbReference type="InterPro" id="IPR011110">
    <property type="entry name" value="Reg_prop"/>
</dbReference>
<feature type="transmembrane region" description="Helical" evidence="2">
    <location>
        <begin position="874"/>
        <end position="896"/>
    </location>
</feature>
<dbReference type="Gene3D" id="2.60.40.10">
    <property type="entry name" value="Immunoglobulins"/>
    <property type="match status" value="1"/>
</dbReference>
<dbReference type="EMBL" id="SZVO01000008">
    <property type="protein sequence ID" value="TKT91016.1"/>
    <property type="molecule type" value="Genomic_DNA"/>
</dbReference>
<evidence type="ECO:0000259" key="3">
    <source>
        <dbReference type="PROSITE" id="PS50109"/>
    </source>
</evidence>
<reference evidence="4 5" key="1">
    <citation type="submission" date="2019-05" db="EMBL/GenBank/DDBJ databases">
        <title>Dyadobacter AR-3-8 sp. nov., isolated from arctic soil.</title>
        <authorList>
            <person name="Chaudhary D.K."/>
        </authorList>
    </citation>
    <scope>NUCLEOTIDE SEQUENCE [LARGE SCALE GENOMIC DNA]</scope>
    <source>
        <strain evidence="4 5">AR-3-8</strain>
    </source>
</reference>
<dbReference type="InterPro" id="IPR036890">
    <property type="entry name" value="HATPase_C_sf"/>
</dbReference>
<dbReference type="GO" id="GO:0000155">
    <property type="term" value="F:phosphorelay sensor kinase activity"/>
    <property type="evidence" value="ECO:0007669"/>
    <property type="project" value="InterPro"/>
</dbReference>
<keyword evidence="2" id="KW-0812">Transmembrane</keyword>
<gene>
    <name evidence="4" type="ORF">FDK13_18855</name>
</gene>
<dbReference type="InterPro" id="IPR036097">
    <property type="entry name" value="HisK_dim/P_sf"/>
</dbReference>
<dbReference type="SUPFAM" id="SSF63829">
    <property type="entry name" value="Calcium-dependent phosphotriesterase"/>
    <property type="match status" value="1"/>
</dbReference>
<sequence>MHFVTNPYDCNNLKITCTFAAPRIAQLLNSKIKRSFLTGLFHNFTSNLNSILPDLTCKIQQVNLSYHHHIFAPSQDFIKTISLKPSIFMTNVRLTQILFTFFIFFLSPACAQKIKYTIHHYTSDDGLPQNSIKSITADSEGFIWMGTEDGLVRYDGNRFYTFNAASLQINNTRSIFMQPALRQHPKAKRAQQGSNAITYVFFMGSPSVKIEKGTAILDTAYYNRDYKQLAPFKKETPYLFQSTGLPNFLMRMTPLRHYLIRSGNTDNDFFICDSSHITSYKNWKPKYSQEFRTDNLWNYFVIGADLCYFHEKAAAITIFSLKTKTTLPLSGDILKNPAFKTHKKNIRIYWNNVSDQVYLYLKKSLYILRIPDGKHVAGQRTNSVLPSTTLLVEDFDLVSTGIEEIYYDQLNKQVFLGSGTEGLYVLSQQQFQTINVKGDFRDNVFYAQVPNDQNTVLTADGRIVGKDFTTRTTLDRFEPLIRRLNGDDKFSMIKTKNGDIWTKQGSVLFHFNKTRDKVLGEWHFKYNVDAMHQDPSGRIWFESNDEGLFYIDAKDKNDKPVLLIKNPQLRITTIKSGRTGHLLVGTQTGLYDVDIHLKKEFVVAGTAGLHIKSIYTDTQNNNWITTLKKGILLLTPEGSLITFPLDKNEYLASPHCIVSDQVGYFWIPTNTGLFQIASEDLLRYATLSLPQNPNAIKQPLPSGLFYNFHTKNEGFNTNEFNGSCDPCGVRLQNGYISLPSLNGLVWFNPEKFTTNEPNGNIILDKAEVNQRLLNTSHDTLYFPLNPHRIRLQFATVYSGNKYNLTMSYVLVKKNETVLPSDWITIQNDNFIVEFSSLNSGNYTLLVKKLNGFGINNYTVKKIFFVVPLFWYETWWAIVLMIAALLFIIYSFIVLRLKKITLANERLEEIITQRTDSLKVTLEELEQSKNQMGGQLQLMSTLLASISHDIQSPLYYIFHASEEIGPLVKKGDLDNILKIGILISDVSRRTGNMLLDLLNYLKVNVYGKRMSFEMINLSELIDEKLAIFKTTIASKRSHYINEIPAQVQVRSDLQMLSIIIHNLLDNAAKYTYNGEIRIYTQTNDQGNIELIISNSEKGLSPQIIELLNNKTIEKNEEQPLRRAQTTGLGLLIVKEVADILGISIRVTQTDQTVFYLEFYG</sequence>
<evidence type="ECO:0000313" key="4">
    <source>
        <dbReference type="EMBL" id="TKT91016.1"/>
    </source>
</evidence>
<dbReference type="InterPro" id="IPR015943">
    <property type="entry name" value="WD40/YVTN_repeat-like_dom_sf"/>
</dbReference>
<organism evidence="4 5">
    <name type="scientific">Dyadobacter frigoris</name>
    <dbReference type="NCBI Taxonomy" id="2576211"/>
    <lineage>
        <taxon>Bacteria</taxon>
        <taxon>Pseudomonadati</taxon>
        <taxon>Bacteroidota</taxon>
        <taxon>Cytophagia</taxon>
        <taxon>Cytophagales</taxon>
        <taxon>Spirosomataceae</taxon>
        <taxon>Dyadobacter</taxon>
    </lineage>
</organism>
<dbReference type="AlphaFoldDB" id="A0A4U6D301"/>
<accession>A0A4U6D301</accession>
<evidence type="ECO:0000256" key="1">
    <source>
        <dbReference type="ARBA" id="ARBA00022553"/>
    </source>
</evidence>
<evidence type="ECO:0000313" key="5">
    <source>
        <dbReference type="Proteomes" id="UP000304900"/>
    </source>
</evidence>
<dbReference type="SMART" id="SM00387">
    <property type="entry name" value="HATPase_c"/>
    <property type="match status" value="1"/>
</dbReference>
<evidence type="ECO:0000256" key="2">
    <source>
        <dbReference type="SAM" id="Phobius"/>
    </source>
</evidence>
<dbReference type="PANTHER" id="PTHR43547:SF2">
    <property type="entry name" value="HYBRID SIGNAL TRANSDUCTION HISTIDINE KINASE C"/>
    <property type="match status" value="1"/>
</dbReference>
<dbReference type="SUPFAM" id="SSF47384">
    <property type="entry name" value="Homodimeric domain of signal transducing histidine kinase"/>
    <property type="match status" value="1"/>
</dbReference>
<dbReference type="Pfam" id="PF07494">
    <property type="entry name" value="Reg_prop"/>
    <property type="match status" value="1"/>
</dbReference>
<dbReference type="PROSITE" id="PS50109">
    <property type="entry name" value="HIS_KIN"/>
    <property type="match status" value="1"/>
</dbReference>
<keyword evidence="2" id="KW-1133">Transmembrane helix</keyword>
<name>A0A4U6D301_9BACT</name>